<dbReference type="SUPFAM" id="SSF51182">
    <property type="entry name" value="RmlC-like cupins"/>
    <property type="match status" value="1"/>
</dbReference>
<evidence type="ECO:0000313" key="5">
    <source>
        <dbReference type="Proteomes" id="UP001501588"/>
    </source>
</evidence>
<name>A0ABP3RE23_9PROT</name>
<dbReference type="Proteomes" id="UP001501588">
    <property type="component" value="Unassembled WGS sequence"/>
</dbReference>
<dbReference type="CDD" id="cd00093">
    <property type="entry name" value="HTH_XRE"/>
    <property type="match status" value="1"/>
</dbReference>
<dbReference type="InterPro" id="IPR050807">
    <property type="entry name" value="TransReg_Diox_bact_type"/>
</dbReference>
<dbReference type="InterPro" id="IPR010982">
    <property type="entry name" value="Lambda_DNA-bd_dom_sf"/>
</dbReference>
<dbReference type="Gene3D" id="1.10.260.40">
    <property type="entry name" value="lambda repressor-like DNA-binding domains"/>
    <property type="match status" value="1"/>
</dbReference>
<dbReference type="SMART" id="SM00530">
    <property type="entry name" value="HTH_XRE"/>
    <property type="match status" value="1"/>
</dbReference>
<dbReference type="SUPFAM" id="SSF47413">
    <property type="entry name" value="lambda repressor-like DNA-binding domains"/>
    <property type="match status" value="1"/>
</dbReference>
<protein>
    <submittedName>
        <fullName evidence="4">Helix-turn-helix domain-containing protein</fullName>
    </submittedName>
</protein>
<dbReference type="PROSITE" id="PS50943">
    <property type="entry name" value="HTH_CROC1"/>
    <property type="match status" value="1"/>
</dbReference>
<feature type="domain" description="HTH cro/C1-type" evidence="3">
    <location>
        <begin position="16"/>
        <end position="70"/>
    </location>
</feature>
<accession>A0ABP3RE23</accession>
<keyword evidence="5" id="KW-1185">Reference proteome</keyword>
<proteinExistence type="predicted"/>
<dbReference type="InterPro" id="IPR001387">
    <property type="entry name" value="Cro/C1-type_HTH"/>
</dbReference>
<feature type="compositionally biased region" description="Basic and acidic residues" evidence="2">
    <location>
        <begin position="84"/>
        <end position="95"/>
    </location>
</feature>
<dbReference type="InterPro" id="IPR013096">
    <property type="entry name" value="Cupin_2"/>
</dbReference>
<gene>
    <name evidence="4" type="ORF">GCM10009416_51840</name>
</gene>
<evidence type="ECO:0000256" key="2">
    <source>
        <dbReference type="SAM" id="MobiDB-lite"/>
    </source>
</evidence>
<reference evidence="5" key="1">
    <citation type="journal article" date="2019" name="Int. J. Syst. Evol. Microbiol.">
        <title>The Global Catalogue of Microorganisms (GCM) 10K type strain sequencing project: providing services to taxonomists for standard genome sequencing and annotation.</title>
        <authorList>
            <consortium name="The Broad Institute Genomics Platform"/>
            <consortium name="The Broad Institute Genome Sequencing Center for Infectious Disease"/>
            <person name="Wu L."/>
            <person name="Ma J."/>
        </authorList>
    </citation>
    <scope>NUCLEOTIDE SEQUENCE [LARGE SCALE GENOMIC DNA]</scope>
    <source>
        <strain evidence="5">JCM 9933</strain>
    </source>
</reference>
<comment type="caution">
    <text evidence="4">The sequence shown here is derived from an EMBL/GenBank/DDBJ whole genome shotgun (WGS) entry which is preliminary data.</text>
</comment>
<dbReference type="Pfam" id="PF01381">
    <property type="entry name" value="HTH_3"/>
    <property type="match status" value="1"/>
</dbReference>
<sequence>MSMAETGIDGRIGDRVRALRAERGLTLDGLARLADVSRAMLSRVERGESSPTAQLLVKICGGLGTSLSALFAAAEAPASGPLSRRADQPTWRDPESGYVRRNVSPPGSGSAVEVVEVEFPAGGSVSFENRRVAGADQHVWVLDGVLELEVGGEAFRLEAGDCLVMRFGVPVAFRNPSARPVRYAVIVSHGRARP</sequence>
<keyword evidence="1" id="KW-0238">DNA-binding</keyword>
<evidence type="ECO:0000259" key="3">
    <source>
        <dbReference type="PROSITE" id="PS50943"/>
    </source>
</evidence>
<dbReference type="InterPro" id="IPR014710">
    <property type="entry name" value="RmlC-like_jellyroll"/>
</dbReference>
<dbReference type="InterPro" id="IPR011051">
    <property type="entry name" value="RmlC_Cupin_sf"/>
</dbReference>
<dbReference type="CDD" id="cd02209">
    <property type="entry name" value="cupin_XRE_C"/>
    <property type="match status" value="1"/>
</dbReference>
<dbReference type="Pfam" id="PF07883">
    <property type="entry name" value="Cupin_2"/>
    <property type="match status" value="1"/>
</dbReference>
<feature type="region of interest" description="Disordered" evidence="2">
    <location>
        <begin position="80"/>
        <end position="105"/>
    </location>
</feature>
<dbReference type="EMBL" id="BAAAFZ010000125">
    <property type="protein sequence ID" value="GAA0608671.1"/>
    <property type="molecule type" value="Genomic_DNA"/>
</dbReference>
<organism evidence="4 5">
    <name type="scientific">Craurococcus roseus</name>
    <dbReference type="NCBI Taxonomy" id="77585"/>
    <lineage>
        <taxon>Bacteria</taxon>
        <taxon>Pseudomonadati</taxon>
        <taxon>Pseudomonadota</taxon>
        <taxon>Alphaproteobacteria</taxon>
        <taxon>Acetobacterales</taxon>
        <taxon>Acetobacteraceae</taxon>
        <taxon>Craurococcus</taxon>
    </lineage>
</organism>
<evidence type="ECO:0000256" key="1">
    <source>
        <dbReference type="ARBA" id="ARBA00023125"/>
    </source>
</evidence>
<dbReference type="Gene3D" id="2.60.120.10">
    <property type="entry name" value="Jelly Rolls"/>
    <property type="match status" value="1"/>
</dbReference>
<dbReference type="PANTHER" id="PTHR46797">
    <property type="entry name" value="HTH-TYPE TRANSCRIPTIONAL REGULATOR"/>
    <property type="match status" value="1"/>
</dbReference>
<dbReference type="PANTHER" id="PTHR46797:SF10">
    <property type="entry name" value="BLR1115 PROTEIN"/>
    <property type="match status" value="1"/>
</dbReference>
<evidence type="ECO:0000313" key="4">
    <source>
        <dbReference type="EMBL" id="GAA0608671.1"/>
    </source>
</evidence>